<dbReference type="PANTHER" id="PTHR37943">
    <property type="entry name" value="PROTEIN VES"/>
    <property type="match status" value="1"/>
</dbReference>
<dbReference type="InterPro" id="IPR011051">
    <property type="entry name" value="RmlC_Cupin_sf"/>
</dbReference>
<dbReference type="SUPFAM" id="SSF51182">
    <property type="entry name" value="RmlC-like cupins"/>
    <property type="match status" value="1"/>
</dbReference>
<reference evidence="1 2" key="1">
    <citation type="submission" date="2021-03" db="EMBL/GenBank/DDBJ databases">
        <title>Novel species identification of genus Shewanella.</title>
        <authorList>
            <person name="Liu G."/>
            <person name="Zhang Q."/>
        </authorList>
    </citation>
    <scope>NUCLEOTIDE SEQUENCE [LARGE SCALE GENOMIC DNA]</scope>
    <source>
        <strain evidence="1 2">FJAT-51800</strain>
    </source>
</reference>
<name>A0ABX7QU96_9GAMM</name>
<dbReference type="PANTHER" id="PTHR37943:SF1">
    <property type="entry name" value="PROTEIN VES"/>
    <property type="match status" value="1"/>
</dbReference>
<dbReference type="InterPro" id="IPR014710">
    <property type="entry name" value="RmlC-like_jellyroll"/>
</dbReference>
<dbReference type="Gene3D" id="2.60.120.10">
    <property type="entry name" value="Jelly Rolls"/>
    <property type="match status" value="1"/>
</dbReference>
<evidence type="ECO:0000313" key="1">
    <source>
        <dbReference type="EMBL" id="QSX35071.1"/>
    </source>
</evidence>
<proteinExistence type="predicted"/>
<dbReference type="RefSeq" id="WP_207356265.1">
    <property type="nucleotide sequence ID" value="NZ_CP071503.1"/>
</dbReference>
<dbReference type="Proteomes" id="UP000662770">
    <property type="component" value="Chromosome"/>
</dbReference>
<dbReference type="InterPro" id="IPR010282">
    <property type="entry name" value="Uncharacterised_HutD/Ves"/>
</dbReference>
<organism evidence="1 2">
    <name type="scientific">Shewanella avicenniae</name>
    <dbReference type="NCBI Taxonomy" id="2814294"/>
    <lineage>
        <taxon>Bacteria</taxon>
        <taxon>Pseudomonadati</taxon>
        <taxon>Pseudomonadota</taxon>
        <taxon>Gammaproteobacteria</taxon>
        <taxon>Alteromonadales</taxon>
        <taxon>Shewanellaceae</taxon>
        <taxon>Shewanella</taxon>
    </lineage>
</organism>
<dbReference type="CDD" id="cd20293">
    <property type="entry name" value="cupin_HutD_N"/>
    <property type="match status" value="1"/>
</dbReference>
<gene>
    <name evidence="1" type="ORF">JYB87_07595</name>
</gene>
<dbReference type="EMBL" id="CP071503">
    <property type="protein sequence ID" value="QSX35071.1"/>
    <property type="molecule type" value="Genomic_DNA"/>
</dbReference>
<dbReference type="Pfam" id="PF05962">
    <property type="entry name" value="HutD"/>
    <property type="match status" value="1"/>
</dbReference>
<evidence type="ECO:0000313" key="2">
    <source>
        <dbReference type="Proteomes" id="UP000662770"/>
    </source>
</evidence>
<protein>
    <submittedName>
        <fullName evidence="1">HutD family protein</fullName>
    </submittedName>
</protein>
<sequence>MRMTYLPRSGYQRVPWKNGLGVTEEIAKQLDPATQQFIWRLSIATVAEDGPFSLFTGYQRIISVLAGKGMVLTVNGLVSEAITEFHPFTFDGAANTECRLVDGGIFDFNVIYDPQLVSATLIWQTIAPEKTLELAANHTHFILVGKGDVKLQTALTNQALSTWDAVKIDAEQQSLVLQLSTHSSAIVAVVSLAMKVAE</sequence>
<accession>A0ABX7QU96</accession>
<keyword evidence="2" id="KW-1185">Reference proteome</keyword>